<dbReference type="RefSeq" id="WP_271889352.1">
    <property type="nucleotide sequence ID" value="NZ_JAQBIE010000014.1"/>
</dbReference>
<keyword evidence="2" id="KW-1185">Reference proteome</keyword>
<dbReference type="EMBL" id="JAQBIE010000014">
    <property type="protein sequence ID" value="MDB6178230.1"/>
    <property type="molecule type" value="Genomic_DNA"/>
</dbReference>
<reference evidence="1" key="1">
    <citation type="submission" date="2022-12" db="EMBL/GenBank/DDBJ databases">
        <title>Paracoccus onchidii sp. nov., isolated from a marine invertebrate from the South China Sea.</title>
        <authorList>
            <person name="Xu S."/>
            <person name="Liu Z."/>
            <person name="Xu Y."/>
        </authorList>
    </citation>
    <scope>NUCLEOTIDE SEQUENCE</scope>
    <source>
        <strain evidence="1">Z330</strain>
    </source>
</reference>
<dbReference type="Proteomes" id="UP001165641">
    <property type="component" value="Unassembled WGS sequence"/>
</dbReference>
<name>A0ABT4ZHN8_9RHOB</name>
<dbReference type="InterPro" id="IPR051459">
    <property type="entry name" value="Cytochrome_c-type_DH"/>
</dbReference>
<organism evidence="1 2">
    <name type="scientific">Paracoccus onchidii</name>
    <dbReference type="NCBI Taxonomy" id="3017813"/>
    <lineage>
        <taxon>Bacteria</taxon>
        <taxon>Pseudomonadati</taxon>
        <taxon>Pseudomonadota</taxon>
        <taxon>Alphaproteobacteria</taxon>
        <taxon>Rhodobacterales</taxon>
        <taxon>Paracoccaceae</taxon>
        <taxon>Paracoccus</taxon>
    </lineage>
</organism>
<dbReference type="InterPro" id="IPR036909">
    <property type="entry name" value="Cyt_c-like_dom_sf"/>
</dbReference>
<dbReference type="SUPFAM" id="SSF46626">
    <property type="entry name" value="Cytochrome c"/>
    <property type="match status" value="1"/>
</dbReference>
<gene>
    <name evidence="1" type="ORF">PAF17_12060</name>
</gene>
<comment type="caution">
    <text evidence="1">The sequence shown here is derived from an EMBL/GenBank/DDBJ whole genome shotgun (WGS) entry which is preliminary data.</text>
</comment>
<accession>A0ABT4ZHN8</accession>
<proteinExistence type="predicted"/>
<dbReference type="PANTHER" id="PTHR35008">
    <property type="entry name" value="BLL4482 PROTEIN-RELATED"/>
    <property type="match status" value="1"/>
</dbReference>
<evidence type="ECO:0000313" key="1">
    <source>
        <dbReference type="EMBL" id="MDB6178230.1"/>
    </source>
</evidence>
<sequence length="136" mass="14840">MGPLLGVSILVFGGYLAFAYQPEIAPVSADDLPEYDREPVEKGRILAAAGYRASCHTAADGAPCAGIYAMEIGFGRFYSKNITPDPDLGIGAWSEQAFRRAMHEGVNREGQHLFPGFPFDHFGKMSDEDIRTIMPI</sequence>
<protein>
    <recommendedName>
        <fullName evidence="3">Cytochrome C</fullName>
    </recommendedName>
</protein>
<dbReference type="PANTHER" id="PTHR35008:SF8">
    <property type="entry name" value="ALCOHOL DEHYDROGENASE CYTOCHROME C SUBUNIT"/>
    <property type="match status" value="1"/>
</dbReference>
<evidence type="ECO:0008006" key="3">
    <source>
        <dbReference type="Google" id="ProtNLM"/>
    </source>
</evidence>
<evidence type="ECO:0000313" key="2">
    <source>
        <dbReference type="Proteomes" id="UP001165641"/>
    </source>
</evidence>